<dbReference type="InterPro" id="IPR001965">
    <property type="entry name" value="Znf_PHD"/>
</dbReference>
<dbReference type="AlphaFoldDB" id="A0A437AL98"/>
<evidence type="ECO:0000313" key="6">
    <source>
        <dbReference type="Proteomes" id="UP000282876"/>
    </source>
</evidence>
<dbReference type="GO" id="GO:0008270">
    <property type="term" value="F:zinc ion binding"/>
    <property type="evidence" value="ECO:0007669"/>
    <property type="project" value="UniProtKB-KW"/>
</dbReference>
<dbReference type="Gene3D" id="3.30.40.10">
    <property type="entry name" value="Zinc/RING finger domain, C3HC4 (zinc finger)"/>
    <property type="match status" value="1"/>
</dbReference>
<evidence type="ECO:0000256" key="2">
    <source>
        <dbReference type="ARBA" id="ARBA00022771"/>
    </source>
</evidence>
<evidence type="ECO:0000256" key="3">
    <source>
        <dbReference type="ARBA" id="ARBA00022833"/>
    </source>
</evidence>
<dbReference type="Proteomes" id="UP000282876">
    <property type="component" value="Unassembled WGS sequence"/>
</dbReference>
<sequence length="383" mass="45638">MIKLKNIKFIHKPKFLFYKSNIKLFLLVLCMHKTITFVESLFDKITKKRSPNLEINQEWYKELAQLIKSSSLKKLIIGYYTEKSIFIESYILLFSYKKSCKKEIFSFEKLEKMLNNLFDLPTNVYFTLRIFHTKKKLLNFKNEKENFVMNGNEENICKFLIKMNEIDCFIELKIISCFCLKNESFYLNLLKEKEKLGKIHRKENQKIKSQEKIFDSQLTFVNTKLTNIFLKKDADKANINCICGINIEDGDMLFCDGCCSWSHTVCCGFFSNTDKRIPKNDYYCFFCIRRNKFLSQDKCNYHDQKRLALYRRVLSVIYNEGVNNSILLSRRLGISYRNGVNFINQLIYDGFLTKKEKRFVIQKNEEIKKRLKEYFTVIGGELI</sequence>
<keyword evidence="6" id="KW-1185">Reference proteome</keyword>
<feature type="domain" description="Zinc finger PHD-type" evidence="4">
    <location>
        <begin position="240"/>
        <end position="288"/>
    </location>
</feature>
<gene>
    <name evidence="5" type="ORF">TUBRATIS_15470</name>
</gene>
<dbReference type="InterPro" id="IPR013083">
    <property type="entry name" value="Znf_RING/FYVE/PHD"/>
</dbReference>
<dbReference type="SMART" id="SM00249">
    <property type="entry name" value="PHD"/>
    <property type="match status" value="1"/>
</dbReference>
<protein>
    <submittedName>
        <fullName evidence="5">PHD-finger domain</fullName>
    </submittedName>
</protein>
<dbReference type="STRING" id="291195.A0A437AL98"/>
<keyword evidence="3" id="KW-0862">Zinc</keyword>
<proteinExistence type="predicted"/>
<name>A0A437AL98_9MICR</name>
<keyword evidence="2" id="KW-0863">Zinc-finger</keyword>
<reference evidence="5 6" key="1">
    <citation type="submission" date="2018-10" db="EMBL/GenBank/DDBJ databases">
        <title>Draft genome sequence of the microsporidian Tubulinosema ratisbonensis.</title>
        <authorList>
            <person name="Polonais V."/>
            <person name="Peyretaillade E."/>
            <person name="Niehus S."/>
            <person name="Wawrzyniak I."/>
            <person name="Franchet A."/>
            <person name="Gaspin C."/>
            <person name="Reichstadt M."/>
            <person name="Belser C."/>
            <person name="Labadie K."/>
            <person name="Delbac F."/>
            <person name="Ferrandon D."/>
        </authorList>
    </citation>
    <scope>NUCLEOTIDE SEQUENCE [LARGE SCALE GENOMIC DNA]</scope>
    <source>
        <strain evidence="5 6">Franzen</strain>
    </source>
</reference>
<comment type="caution">
    <text evidence="5">The sequence shown here is derived from an EMBL/GenBank/DDBJ whole genome shotgun (WGS) entry which is preliminary data.</text>
</comment>
<dbReference type="OrthoDB" id="1928087at2759"/>
<accession>A0A437AL98</accession>
<dbReference type="VEuPathDB" id="MicrosporidiaDB:TUBRATIS_15470"/>
<dbReference type="Pfam" id="PF20826">
    <property type="entry name" value="PHD_5"/>
    <property type="match status" value="1"/>
</dbReference>
<evidence type="ECO:0000313" key="5">
    <source>
        <dbReference type="EMBL" id="RVD91980.1"/>
    </source>
</evidence>
<evidence type="ECO:0000259" key="4">
    <source>
        <dbReference type="SMART" id="SM00249"/>
    </source>
</evidence>
<dbReference type="SUPFAM" id="SSF57903">
    <property type="entry name" value="FYVE/PHD zinc finger"/>
    <property type="match status" value="1"/>
</dbReference>
<dbReference type="InterPro" id="IPR011011">
    <property type="entry name" value="Znf_FYVE_PHD"/>
</dbReference>
<organism evidence="5 6">
    <name type="scientific">Tubulinosema ratisbonensis</name>
    <dbReference type="NCBI Taxonomy" id="291195"/>
    <lineage>
        <taxon>Eukaryota</taxon>
        <taxon>Fungi</taxon>
        <taxon>Fungi incertae sedis</taxon>
        <taxon>Microsporidia</taxon>
        <taxon>Tubulinosematoidea</taxon>
        <taxon>Tubulinosematidae</taxon>
        <taxon>Tubulinosema</taxon>
    </lineage>
</organism>
<dbReference type="EMBL" id="RCSS01000348">
    <property type="protein sequence ID" value="RVD91980.1"/>
    <property type="molecule type" value="Genomic_DNA"/>
</dbReference>
<evidence type="ECO:0000256" key="1">
    <source>
        <dbReference type="ARBA" id="ARBA00022723"/>
    </source>
</evidence>
<keyword evidence="1" id="KW-0479">Metal-binding</keyword>